<accession>A0A5J4T6C0</accession>
<dbReference type="AlphaFoldDB" id="A0A5J4T6C0"/>
<name>A0A5J4T6C0_9EUKA</name>
<dbReference type="EMBL" id="SNRW01039087">
    <property type="protein sequence ID" value="KAA6352915.1"/>
    <property type="molecule type" value="Genomic_DNA"/>
</dbReference>
<dbReference type="Proteomes" id="UP000324800">
    <property type="component" value="Unassembled WGS sequence"/>
</dbReference>
<protein>
    <submittedName>
        <fullName evidence="1">Uncharacterized protein</fullName>
    </submittedName>
</protein>
<proteinExistence type="predicted"/>
<sequence>MSSDCGRFAMTFKLSDYCLVGQDAEFKPLQFHFFLNKDNLPLETVIIPFFDADSLYIMNSASICSQSLHQCRNREFDAAINLEADETTPIYEQFKYIYNPNYS</sequence>
<evidence type="ECO:0000313" key="1">
    <source>
        <dbReference type="EMBL" id="KAA6352915.1"/>
    </source>
</evidence>
<gene>
    <name evidence="1" type="ORF">EZS28_051558</name>
</gene>
<organism evidence="1 2">
    <name type="scientific">Streblomastix strix</name>
    <dbReference type="NCBI Taxonomy" id="222440"/>
    <lineage>
        <taxon>Eukaryota</taxon>
        <taxon>Metamonada</taxon>
        <taxon>Preaxostyla</taxon>
        <taxon>Oxymonadida</taxon>
        <taxon>Streblomastigidae</taxon>
        <taxon>Streblomastix</taxon>
    </lineage>
</organism>
<evidence type="ECO:0000313" key="2">
    <source>
        <dbReference type="Proteomes" id="UP000324800"/>
    </source>
</evidence>
<comment type="caution">
    <text evidence="1">The sequence shown here is derived from an EMBL/GenBank/DDBJ whole genome shotgun (WGS) entry which is preliminary data.</text>
</comment>
<reference evidence="1 2" key="1">
    <citation type="submission" date="2019-03" db="EMBL/GenBank/DDBJ databases">
        <title>Single cell metagenomics reveals metabolic interactions within the superorganism composed of flagellate Streblomastix strix and complex community of Bacteroidetes bacteria on its surface.</title>
        <authorList>
            <person name="Treitli S.C."/>
            <person name="Kolisko M."/>
            <person name="Husnik F."/>
            <person name="Keeling P."/>
            <person name="Hampl V."/>
        </authorList>
    </citation>
    <scope>NUCLEOTIDE SEQUENCE [LARGE SCALE GENOMIC DNA]</scope>
    <source>
        <strain evidence="1">ST1C</strain>
    </source>
</reference>